<evidence type="ECO:0000256" key="6">
    <source>
        <dbReference type="ARBA" id="ARBA00023179"/>
    </source>
</evidence>
<dbReference type="EMBL" id="OU900097">
    <property type="protein sequence ID" value="CAH1184069.1"/>
    <property type="molecule type" value="Genomic_DNA"/>
</dbReference>
<feature type="domain" description="EF-hand" evidence="7">
    <location>
        <begin position="80"/>
        <end position="115"/>
    </location>
</feature>
<dbReference type="AlphaFoldDB" id="A0A9P0DW08"/>
<name>A0A9P0DW08_PHYSR</name>
<evidence type="ECO:0000313" key="8">
    <source>
        <dbReference type="EMBL" id="CAH1184069.1"/>
    </source>
</evidence>
<evidence type="ECO:0000259" key="7">
    <source>
        <dbReference type="PROSITE" id="PS50222"/>
    </source>
</evidence>
<dbReference type="InterPro" id="IPR011992">
    <property type="entry name" value="EF-hand-dom_pair"/>
</dbReference>
<dbReference type="GO" id="GO:0005859">
    <property type="term" value="C:muscle myosin complex"/>
    <property type="evidence" value="ECO:0007669"/>
    <property type="project" value="TreeGrafter"/>
</dbReference>
<dbReference type="FunFam" id="1.10.238.10:FF:000003">
    <property type="entry name" value="Calmodulin A"/>
    <property type="match status" value="1"/>
</dbReference>
<dbReference type="InterPro" id="IPR050230">
    <property type="entry name" value="CALM/Myosin/TropC-like"/>
</dbReference>
<evidence type="ECO:0000256" key="3">
    <source>
        <dbReference type="ARBA" id="ARBA00022737"/>
    </source>
</evidence>
<dbReference type="Gene3D" id="1.10.238.10">
    <property type="entry name" value="EF-hand"/>
    <property type="match status" value="1"/>
</dbReference>
<sequence>MTDLKESEIETAHFAVEVLGSDKKLDATLLDKFIYCMSLNPSLDTLKKHGFTDKEGQKVFTVEELLPIVSELKKQVKDFGCYEDFIECLKLYDKNDNGMMPAGELSHSLMALGEKLSEPEVDELFETCLDEEDDEGEIPYIPFLQRMCEKAPPLKPAKK</sequence>
<proteinExistence type="predicted"/>
<protein>
    <recommendedName>
        <fullName evidence="2">Myosin light chain alkali</fullName>
    </recommendedName>
</protein>
<keyword evidence="3" id="KW-0677">Repeat</keyword>
<evidence type="ECO:0000256" key="5">
    <source>
        <dbReference type="ARBA" id="ARBA00023175"/>
    </source>
</evidence>
<dbReference type="Proteomes" id="UP001153712">
    <property type="component" value="Chromosome 4"/>
</dbReference>
<dbReference type="SUPFAM" id="SSF47473">
    <property type="entry name" value="EF-hand"/>
    <property type="match status" value="1"/>
</dbReference>
<dbReference type="InterPro" id="IPR002048">
    <property type="entry name" value="EF_hand_dom"/>
</dbReference>
<keyword evidence="9" id="KW-1185">Reference proteome</keyword>
<evidence type="ECO:0000256" key="2">
    <source>
        <dbReference type="ARBA" id="ARBA00019148"/>
    </source>
</evidence>
<keyword evidence="4" id="KW-0518">Myosin</keyword>
<dbReference type="PANTHER" id="PTHR23048">
    <property type="entry name" value="MYOSIN LIGHT CHAIN 1, 3"/>
    <property type="match status" value="1"/>
</dbReference>
<reference evidence="8" key="1">
    <citation type="submission" date="2022-01" db="EMBL/GenBank/DDBJ databases">
        <authorList>
            <person name="King R."/>
        </authorList>
    </citation>
    <scope>NUCLEOTIDE SEQUENCE</scope>
</reference>
<gene>
    <name evidence="8" type="ORF">PHYEVI_LOCUS7280</name>
</gene>
<accession>A0A9P0DW08</accession>
<organism evidence="8 9">
    <name type="scientific">Phyllotreta striolata</name>
    <name type="common">Striped flea beetle</name>
    <name type="synonym">Crioceris striolata</name>
    <dbReference type="NCBI Taxonomy" id="444603"/>
    <lineage>
        <taxon>Eukaryota</taxon>
        <taxon>Metazoa</taxon>
        <taxon>Ecdysozoa</taxon>
        <taxon>Arthropoda</taxon>
        <taxon>Hexapoda</taxon>
        <taxon>Insecta</taxon>
        <taxon>Pterygota</taxon>
        <taxon>Neoptera</taxon>
        <taxon>Endopterygota</taxon>
        <taxon>Coleoptera</taxon>
        <taxon>Polyphaga</taxon>
        <taxon>Cucujiformia</taxon>
        <taxon>Chrysomeloidea</taxon>
        <taxon>Chrysomelidae</taxon>
        <taxon>Galerucinae</taxon>
        <taxon>Alticini</taxon>
        <taxon>Phyllotreta</taxon>
    </lineage>
</organism>
<dbReference type="PROSITE" id="PS50222">
    <property type="entry name" value="EF_HAND_2"/>
    <property type="match status" value="1"/>
</dbReference>
<dbReference type="PANTHER" id="PTHR23048:SF33">
    <property type="entry name" value="MYOSIN LIGHT CHAIN ALKALI"/>
    <property type="match status" value="1"/>
</dbReference>
<keyword evidence="6" id="KW-0514">Muscle protein</keyword>
<evidence type="ECO:0000313" key="9">
    <source>
        <dbReference type="Proteomes" id="UP001153712"/>
    </source>
</evidence>
<evidence type="ECO:0000256" key="1">
    <source>
        <dbReference type="ARBA" id="ARBA00011445"/>
    </source>
</evidence>
<keyword evidence="5" id="KW-0505">Motor protein</keyword>
<dbReference type="GO" id="GO:0005509">
    <property type="term" value="F:calcium ion binding"/>
    <property type="evidence" value="ECO:0007669"/>
    <property type="project" value="InterPro"/>
</dbReference>
<dbReference type="OrthoDB" id="26525at2759"/>
<evidence type="ECO:0000256" key="4">
    <source>
        <dbReference type="ARBA" id="ARBA00023123"/>
    </source>
</evidence>
<comment type="subunit">
    <text evidence="1">Myosin is a hexamer of 2 heavy chains and 4 light chains.</text>
</comment>